<dbReference type="SUPFAM" id="SSF48065">
    <property type="entry name" value="DBL homology domain (DH-domain)"/>
    <property type="match status" value="1"/>
</dbReference>
<feature type="domain" description="FERM" evidence="5">
    <location>
        <begin position="1"/>
        <end position="275"/>
    </location>
</feature>
<dbReference type="PROSITE" id="PS50010">
    <property type="entry name" value="DH_2"/>
    <property type="match status" value="1"/>
</dbReference>
<dbReference type="CDD" id="cd01220">
    <property type="entry name" value="PH1_FARP1-like"/>
    <property type="match status" value="1"/>
</dbReference>
<dbReference type="PROSITE" id="PS50057">
    <property type="entry name" value="FERM_3"/>
    <property type="match status" value="1"/>
</dbReference>
<dbReference type="InterPro" id="IPR014847">
    <property type="entry name" value="FA"/>
</dbReference>
<dbReference type="InterPro" id="IPR014352">
    <property type="entry name" value="FERM/acyl-CoA-bd_prot_sf"/>
</dbReference>
<feature type="region of interest" description="Disordered" evidence="2">
    <location>
        <begin position="625"/>
        <end position="656"/>
    </location>
</feature>
<sequence>MSRRYDMGEQDTRAVSNRRKVTVKVCMLDDSVVKFDIEPKGKGKSLYDNVYEYLNLEEREYFGLSFYDKNDNLFWLDDIKPLNKQVKDLRSMLFRFCVKFYPPDPASLQEEYTRLKCSENTAALLASYVVQGELGDYDSVSCRQGYLSEFQFFPGQVLKGLLPADADYNLLDVARRLEMYGMILYPAKDKDDVELFLAAAHMGVCVFQNGAKINTFSWAKIRKLSFKRRRFLLKLHPEIFGHYKDVVEFLMASRNACKSFWKIAITTHAFFRQNVNTPVPKSRPRILSRGSSYRYSGRTQKQVIEGCRTTFRQQPLFQRSQSMKTPTRHNSMGNSSQPSPMFFSGLSENTPPKPLIPLQEKRPLSSNGPTTSIVHRESPKETPPVEDLVTEPLPERKGSIPLQDLDEEPDMMREESDTPSEAQSEADLEWQAEPLEVATVSINEAVVNVQESGQTADDKAREAVENVDEELEHGTPLNCYSGGDDHNVEEKVLIPEGCVRIEYQPQPKPPSPVEVSDVDTMSPPPPSPPPPPEDDEDDEIPGEIRDEGVGQEFPSPPPELLPSPPPELLNDFENSEEVERPIPVVPYNGFQEENQKLDHKDEENREAKRDSAKLNITCSSIVTKVQNGGVTRHGKGSRGSRHSTDSGATSDSGEARDTMFDELSSPFRSDMETSPPVSPTTPISFPKGAYISKELYSAAYNVARELLNTERTFVKDLEVITIFYQAFRDVVNEDGVLPEPTRKLLFSTFDPIYDFHCSFLSELEQRMNLWNKSGASKANESPRMGDLLLRNMKQIKRYLHHVKRHDQVMLELEDATNNYKDFEVAYKEFETQKVCYLPFNAFILKPSQRIVHYKSLLERLLKFYPAEHIDHQDTRSALEEVNEAVKAVEESIRKLENFQKIIELERDLLGVENLVQPGREFIREGCLQKIDRKGPQPRMFFLFSDILLYTCKGVTLTNQFRVRGQIPLDTIRLENSGPEMHGLYSFTIISEAREIHLAAGSEEEKYKWMEDLKRAVKRARDRVFCGGCSQKRSNFAYRTPKMRSTRFLCEECYSDLAQEELHNGDSPYPQMEPSGEVLPLPTPLEITGRVDGDGSDDEINSSPVSSLERRHAHTQTMSTRRVCWHRNTSISMTEHSLSVRNQMSGELLRKFKTGNRWQKLWVVFTNFCLFFYKTHEDEFPLASLPLIGYLVARPVEADGIDKDLVFKLQYKTHVYFFRAENEYTFYRNKKNLCELNSQNRQTRPQDFREEKGSTYYGSLQVSCVDISSDKKRQTKSGQCHPGYHGERCQTGPKGLYSYHPSFSCKEIRNEGHLKTDGEYWIDLEKNGNALKVFCDMNTDGGGWLLVSSIVIDNAAPNQMKVETSYRGINSSQMVLSKAAMNELRSHLGFTQIRFHCSKHLGRIFHVTTAANSTGEAVVQYFSGQTDVQPDACGSFVRMKNDNSNMSRQCHLWGLENGAYRVGKWGHSQDQDRLYNYPAFVYPDKQWFTRLDGYRFCDDAVGSNKTAGDFWKIYVR</sequence>
<name>A0A2B4STU8_STYPI</name>
<dbReference type="InterPro" id="IPR035963">
    <property type="entry name" value="FERM_2"/>
</dbReference>
<dbReference type="PANTHER" id="PTHR45858">
    <property type="entry name" value="FERM DOMAIN CONTAINING PROTEIN"/>
    <property type="match status" value="1"/>
</dbReference>
<dbReference type="Pfam" id="PF00169">
    <property type="entry name" value="PH"/>
    <property type="match status" value="2"/>
</dbReference>
<dbReference type="Gene3D" id="3.10.20.90">
    <property type="entry name" value="Phosphatidylinositol 3-kinase Catalytic Subunit, Chain A, domain 1"/>
    <property type="match status" value="1"/>
</dbReference>
<evidence type="ECO:0000259" key="5">
    <source>
        <dbReference type="PROSITE" id="PS50057"/>
    </source>
</evidence>
<dbReference type="SUPFAM" id="SSF56496">
    <property type="entry name" value="Fibrinogen C-terminal domain-like"/>
    <property type="match status" value="1"/>
</dbReference>
<dbReference type="PANTHER" id="PTHR45858:SF5">
    <property type="entry name" value="MOESIN_EZRIN_RADIXIN HOMOLOG 1"/>
    <property type="match status" value="1"/>
</dbReference>
<dbReference type="SUPFAM" id="SSF50729">
    <property type="entry name" value="PH domain-like"/>
    <property type="match status" value="3"/>
</dbReference>
<evidence type="ECO:0000259" key="3">
    <source>
        <dbReference type="PROSITE" id="PS50003"/>
    </source>
</evidence>
<dbReference type="Pfam" id="PF09379">
    <property type="entry name" value="FERM_N"/>
    <property type="match status" value="1"/>
</dbReference>
<dbReference type="PROSITE" id="PS50003">
    <property type="entry name" value="PH_DOMAIN"/>
    <property type="match status" value="2"/>
</dbReference>
<dbReference type="SMART" id="SM01195">
    <property type="entry name" value="FA"/>
    <property type="match status" value="1"/>
</dbReference>
<feature type="compositionally biased region" description="Polar residues" evidence="2">
    <location>
        <begin position="316"/>
        <end position="339"/>
    </location>
</feature>
<dbReference type="CDD" id="cd13193">
    <property type="entry name" value="FERM_C_FARP1-like"/>
    <property type="match status" value="1"/>
</dbReference>
<feature type="region of interest" description="Disordered" evidence="2">
    <location>
        <begin position="316"/>
        <end position="431"/>
    </location>
</feature>
<dbReference type="GO" id="GO:0005085">
    <property type="term" value="F:guanyl-nucleotide exchange factor activity"/>
    <property type="evidence" value="ECO:0007669"/>
    <property type="project" value="InterPro"/>
</dbReference>
<dbReference type="FunFam" id="2.30.29.30:FF:000046">
    <property type="entry name" value="FERM, RhoGEF and pleckstrin domain-containing protein 1"/>
    <property type="match status" value="1"/>
</dbReference>
<organism evidence="7 8">
    <name type="scientific">Stylophora pistillata</name>
    <name type="common">Smooth cauliflower coral</name>
    <dbReference type="NCBI Taxonomy" id="50429"/>
    <lineage>
        <taxon>Eukaryota</taxon>
        <taxon>Metazoa</taxon>
        <taxon>Cnidaria</taxon>
        <taxon>Anthozoa</taxon>
        <taxon>Hexacorallia</taxon>
        <taxon>Scleractinia</taxon>
        <taxon>Astrocoeniina</taxon>
        <taxon>Pocilloporidae</taxon>
        <taxon>Stylophora</taxon>
    </lineage>
</organism>
<dbReference type="EMBL" id="LSMT01000022">
    <property type="protein sequence ID" value="PFX32493.1"/>
    <property type="molecule type" value="Genomic_DNA"/>
</dbReference>
<dbReference type="CDD" id="cd14473">
    <property type="entry name" value="FERM_B-lobe"/>
    <property type="match status" value="1"/>
</dbReference>
<dbReference type="CDD" id="cd13235">
    <property type="entry name" value="PH2_FARP1-like"/>
    <property type="match status" value="1"/>
</dbReference>
<dbReference type="InterPro" id="IPR041788">
    <property type="entry name" value="FARP1/FARP2/FRMD7_FERM_C"/>
</dbReference>
<dbReference type="Gene3D" id="1.20.80.10">
    <property type="match status" value="1"/>
</dbReference>
<dbReference type="InterPro" id="IPR019747">
    <property type="entry name" value="FERM_CS"/>
</dbReference>
<evidence type="ECO:0000259" key="6">
    <source>
        <dbReference type="PROSITE" id="PS51406"/>
    </source>
</evidence>
<dbReference type="PROSITE" id="PS00660">
    <property type="entry name" value="FERM_1"/>
    <property type="match status" value="1"/>
</dbReference>
<dbReference type="Pfam" id="PF00373">
    <property type="entry name" value="FERM_M"/>
    <property type="match status" value="1"/>
</dbReference>
<dbReference type="FunFam" id="2.30.29.30:FF:000002">
    <property type="entry name" value="Band 4.1-like protein 5 isoform 1"/>
    <property type="match status" value="1"/>
</dbReference>
<dbReference type="OrthoDB" id="5971177at2759"/>
<dbReference type="PROSITE" id="PS51406">
    <property type="entry name" value="FIBRINOGEN_C_2"/>
    <property type="match status" value="1"/>
</dbReference>
<dbReference type="InterPro" id="IPR018979">
    <property type="entry name" value="FERM_N"/>
</dbReference>
<dbReference type="SMART" id="SM00233">
    <property type="entry name" value="PH"/>
    <property type="match status" value="2"/>
</dbReference>
<feature type="compositionally biased region" description="Acidic residues" evidence="2">
    <location>
        <begin position="532"/>
        <end position="541"/>
    </location>
</feature>
<dbReference type="InterPro" id="IPR002181">
    <property type="entry name" value="Fibrinogen_a/b/g_C_dom"/>
</dbReference>
<gene>
    <name evidence="7" type="primary">Farp2</name>
    <name evidence="7" type="ORF">AWC38_SpisGene2656</name>
</gene>
<dbReference type="SMART" id="SM00325">
    <property type="entry name" value="RhoGEF"/>
    <property type="match status" value="1"/>
</dbReference>
<feature type="compositionally biased region" description="Pro residues" evidence="2">
    <location>
        <begin position="522"/>
        <end position="531"/>
    </location>
</feature>
<dbReference type="InterPro" id="IPR018980">
    <property type="entry name" value="FERM_PH-like_C"/>
</dbReference>
<feature type="region of interest" description="Disordered" evidence="2">
    <location>
        <begin position="1088"/>
        <end position="1111"/>
    </location>
</feature>
<feature type="compositionally biased region" description="Pro residues" evidence="2">
    <location>
        <begin position="554"/>
        <end position="567"/>
    </location>
</feature>
<evidence type="ECO:0000313" key="7">
    <source>
        <dbReference type="EMBL" id="PFX32493.1"/>
    </source>
</evidence>
<feature type="compositionally biased region" description="Basic and acidic residues" evidence="2">
    <location>
        <begin position="593"/>
        <end position="611"/>
    </location>
</feature>
<keyword evidence="1" id="KW-0175">Coiled coil</keyword>
<protein>
    <submittedName>
        <fullName evidence="7">FERM, RhoGEF and pleckstrin domain-containing protein 2</fullName>
    </submittedName>
</protein>
<dbReference type="Pfam" id="PF09380">
    <property type="entry name" value="FERM_C"/>
    <property type="match status" value="1"/>
</dbReference>
<dbReference type="Gene3D" id="2.30.29.30">
    <property type="entry name" value="Pleckstrin-homology domain (PH domain)/Phosphotyrosine-binding domain (PTB)"/>
    <property type="match status" value="3"/>
</dbReference>
<dbReference type="InterPro" id="IPR029071">
    <property type="entry name" value="Ubiquitin-like_domsf"/>
</dbReference>
<dbReference type="SMART" id="SM00295">
    <property type="entry name" value="B41"/>
    <property type="match status" value="1"/>
</dbReference>
<feature type="compositionally biased region" description="Basic residues" evidence="2">
    <location>
        <begin position="632"/>
        <end position="641"/>
    </location>
</feature>
<dbReference type="Pfam" id="PF00147">
    <property type="entry name" value="Fibrinogen_C"/>
    <property type="match status" value="1"/>
</dbReference>
<evidence type="ECO:0000256" key="1">
    <source>
        <dbReference type="SAM" id="Coils"/>
    </source>
</evidence>
<feature type="domain" description="Fibrinogen C-terminal" evidence="6">
    <location>
        <begin position="1295"/>
        <end position="1346"/>
    </location>
</feature>
<reference evidence="8" key="1">
    <citation type="journal article" date="2017" name="bioRxiv">
        <title>Comparative analysis of the genomes of Stylophora pistillata and Acropora digitifera provides evidence for extensive differences between species of corals.</title>
        <authorList>
            <person name="Voolstra C.R."/>
            <person name="Li Y."/>
            <person name="Liew Y.J."/>
            <person name="Baumgarten S."/>
            <person name="Zoccola D."/>
            <person name="Flot J.-F."/>
            <person name="Tambutte S."/>
            <person name="Allemand D."/>
            <person name="Aranda M."/>
        </authorList>
    </citation>
    <scope>NUCLEOTIDE SEQUENCE [LARGE SCALE GENOMIC DNA]</scope>
</reference>
<feature type="domain" description="PH" evidence="3">
    <location>
        <begin position="920"/>
        <end position="1017"/>
    </location>
</feature>
<accession>A0A2B4STU8</accession>
<feature type="domain" description="PH" evidence="3">
    <location>
        <begin position="1140"/>
        <end position="1240"/>
    </location>
</feature>
<dbReference type="InterPro" id="IPR019748">
    <property type="entry name" value="FERM_central"/>
</dbReference>
<dbReference type="InterPro" id="IPR000219">
    <property type="entry name" value="DH_dom"/>
</dbReference>
<dbReference type="SUPFAM" id="SSF54236">
    <property type="entry name" value="Ubiquitin-like"/>
    <property type="match status" value="1"/>
</dbReference>
<dbReference type="InterPro" id="IPR014716">
    <property type="entry name" value="Fibrinogen_a/b/g_C_1"/>
</dbReference>
<dbReference type="SMART" id="SM01196">
    <property type="entry name" value="FERM_C"/>
    <property type="match status" value="1"/>
</dbReference>
<evidence type="ECO:0000259" key="4">
    <source>
        <dbReference type="PROSITE" id="PS50010"/>
    </source>
</evidence>
<feature type="compositionally biased region" description="Polar residues" evidence="2">
    <location>
        <begin position="364"/>
        <end position="373"/>
    </location>
</feature>
<dbReference type="InterPro" id="IPR035899">
    <property type="entry name" value="DBL_dom_sf"/>
</dbReference>
<dbReference type="InterPro" id="IPR019749">
    <property type="entry name" value="Band_41_domain"/>
</dbReference>
<keyword evidence="8" id="KW-1185">Reference proteome</keyword>
<feature type="coiled-coil region" evidence="1">
    <location>
        <begin position="871"/>
        <end position="898"/>
    </location>
</feature>
<evidence type="ECO:0000256" key="2">
    <source>
        <dbReference type="SAM" id="MobiDB-lite"/>
    </source>
</evidence>
<dbReference type="InterPro" id="IPR036056">
    <property type="entry name" value="Fibrinogen-like_C"/>
</dbReference>
<feature type="domain" description="DH" evidence="4">
    <location>
        <begin position="698"/>
        <end position="891"/>
    </location>
</feature>
<comment type="caution">
    <text evidence="7">The sequence shown here is derived from an EMBL/GenBank/DDBJ whole genome shotgun (WGS) entry which is preliminary data.</text>
</comment>
<dbReference type="STRING" id="50429.A0A2B4STU8"/>
<dbReference type="SUPFAM" id="SSF47031">
    <property type="entry name" value="Second domain of FERM"/>
    <property type="match status" value="1"/>
</dbReference>
<dbReference type="InterPro" id="IPR011993">
    <property type="entry name" value="PH-like_dom_sf"/>
</dbReference>
<dbReference type="Pfam" id="PF08736">
    <property type="entry name" value="FA"/>
    <property type="match status" value="1"/>
</dbReference>
<dbReference type="NCBIfam" id="NF040941">
    <property type="entry name" value="GGGWT_bact"/>
    <property type="match status" value="1"/>
</dbReference>
<dbReference type="InterPro" id="IPR000299">
    <property type="entry name" value="FERM_domain"/>
</dbReference>
<dbReference type="InterPro" id="IPR001849">
    <property type="entry name" value="PH_domain"/>
</dbReference>
<dbReference type="CDD" id="cd00160">
    <property type="entry name" value="RhoGEF"/>
    <property type="match status" value="1"/>
</dbReference>
<dbReference type="FunFam" id="3.10.20.90:FF:000040">
    <property type="entry name" value="FERM, RhoGEF and pleckstrin domain-containing protein"/>
    <property type="match status" value="1"/>
</dbReference>
<dbReference type="Proteomes" id="UP000225706">
    <property type="component" value="Unassembled WGS sequence"/>
</dbReference>
<dbReference type="Gene3D" id="3.90.215.10">
    <property type="entry name" value="Gamma Fibrinogen, chain A, domain 1"/>
    <property type="match status" value="1"/>
</dbReference>
<feature type="region of interest" description="Disordered" evidence="2">
    <location>
        <begin position="502"/>
        <end position="611"/>
    </location>
</feature>
<feature type="region of interest" description="Disordered" evidence="2">
    <location>
        <begin position="449"/>
        <end position="488"/>
    </location>
</feature>
<proteinExistence type="predicted"/>
<dbReference type="Gene3D" id="1.20.900.10">
    <property type="entry name" value="Dbl homology (DH) domain"/>
    <property type="match status" value="1"/>
</dbReference>
<dbReference type="InterPro" id="IPR051835">
    <property type="entry name" value="RAC1-GEF"/>
</dbReference>
<evidence type="ECO:0000313" key="8">
    <source>
        <dbReference type="Proteomes" id="UP000225706"/>
    </source>
</evidence>
<dbReference type="Pfam" id="PF00621">
    <property type="entry name" value="RhoGEF"/>
    <property type="match status" value="1"/>
</dbReference>